<dbReference type="PANTHER" id="PTHR43790">
    <property type="entry name" value="CARBOHYDRATE TRANSPORT ATP-BINDING PROTEIN MG119-RELATED"/>
    <property type="match status" value="1"/>
</dbReference>
<evidence type="ECO:0000256" key="2">
    <source>
        <dbReference type="ARBA" id="ARBA00022840"/>
    </source>
</evidence>
<dbReference type="OrthoDB" id="9771863at2"/>
<feature type="transmembrane region" description="Helical" evidence="3">
    <location>
        <begin position="425"/>
        <end position="448"/>
    </location>
</feature>
<dbReference type="GO" id="GO:0016887">
    <property type="term" value="F:ATP hydrolysis activity"/>
    <property type="evidence" value="ECO:0007669"/>
    <property type="project" value="InterPro"/>
</dbReference>
<keyword evidence="3" id="KW-0812">Transmembrane</keyword>
<organism evidence="5 6">
    <name type="scientific">Mycoplasma nasistruthionis</name>
    <dbReference type="NCBI Taxonomy" id="353852"/>
    <lineage>
        <taxon>Bacteria</taxon>
        <taxon>Bacillati</taxon>
        <taxon>Mycoplasmatota</taxon>
        <taxon>Mollicutes</taxon>
        <taxon>Mycoplasmataceae</taxon>
        <taxon>Mycoplasma</taxon>
    </lineage>
</organism>
<dbReference type="PANTHER" id="PTHR43790:SF4">
    <property type="entry name" value="GUANOSINE IMPORT ATP-BINDING PROTEIN NUPO"/>
    <property type="match status" value="1"/>
</dbReference>
<dbReference type="SMART" id="SM00382">
    <property type="entry name" value="AAA"/>
    <property type="match status" value="1"/>
</dbReference>
<dbReference type="PROSITE" id="PS50893">
    <property type="entry name" value="ABC_TRANSPORTER_2"/>
    <property type="match status" value="2"/>
</dbReference>
<reference evidence="5 6" key="1">
    <citation type="submission" date="2019-06" db="EMBL/GenBank/DDBJ databases">
        <title>Mycoplasma sp. 2F1A isolated from ostrich.</title>
        <authorList>
            <person name="Spergser J."/>
        </authorList>
    </citation>
    <scope>NUCLEOTIDE SEQUENCE [LARGE SCALE GENOMIC DNA]</scope>
    <source>
        <strain evidence="5 6">2F1A</strain>
    </source>
</reference>
<dbReference type="InterPro" id="IPR003593">
    <property type="entry name" value="AAA+_ATPase"/>
</dbReference>
<evidence type="ECO:0000313" key="6">
    <source>
        <dbReference type="Proteomes" id="UP000305457"/>
    </source>
</evidence>
<feature type="transmembrane region" description="Helical" evidence="3">
    <location>
        <begin position="454"/>
        <end position="478"/>
    </location>
</feature>
<dbReference type="KEGG" id="mnh:FG904_02105"/>
<name>A0A5B7XY01_9MOLU</name>
<proteinExistence type="predicted"/>
<dbReference type="PROSITE" id="PS00211">
    <property type="entry name" value="ABC_TRANSPORTER_1"/>
    <property type="match status" value="1"/>
</dbReference>
<dbReference type="RefSeq" id="WP_139592275.1">
    <property type="nucleotide sequence ID" value="NZ_CP040825.1"/>
</dbReference>
<feature type="transmembrane region" description="Helical" evidence="3">
    <location>
        <begin position="499"/>
        <end position="523"/>
    </location>
</feature>
<dbReference type="InterPro" id="IPR003439">
    <property type="entry name" value="ABC_transporter-like_ATP-bd"/>
</dbReference>
<dbReference type="EMBL" id="CP040825">
    <property type="protein sequence ID" value="QCZ36793.1"/>
    <property type="molecule type" value="Genomic_DNA"/>
</dbReference>
<dbReference type="Proteomes" id="UP000305457">
    <property type="component" value="Chromosome"/>
</dbReference>
<dbReference type="InterPro" id="IPR027417">
    <property type="entry name" value="P-loop_NTPase"/>
</dbReference>
<evidence type="ECO:0000313" key="5">
    <source>
        <dbReference type="EMBL" id="QCZ36793.1"/>
    </source>
</evidence>
<dbReference type="InterPro" id="IPR017871">
    <property type="entry name" value="ABC_transporter-like_CS"/>
</dbReference>
<evidence type="ECO:0000256" key="3">
    <source>
        <dbReference type="SAM" id="Phobius"/>
    </source>
</evidence>
<evidence type="ECO:0000256" key="1">
    <source>
        <dbReference type="ARBA" id="ARBA00022741"/>
    </source>
</evidence>
<gene>
    <name evidence="5" type="ORF">FG904_02105</name>
</gene>
<dbReference type="Pfam" id="PF00005">
    <property type="entry name" value="ABC_tran"/>
    <property type="match status" value="2"/>
</dbReference>
<dbReference type="SUPFAM" id="SSF52540">
    <property type="entry name" value="P-loop containing nucleoside triphosphate hydrolases"/>
    <property type="match status" value="2"/>
</dbReference>
<dbReference type="Gene3D" id="3.40.50.300">
    <property type="entry name" value="P-loop containing nucleotide triphosphate hydrolases"/>
    <property type="match status" value="3"/>
</dbReference>
<accession>A0A5B7XY01</accession>
<feature type="transmembrane region" description="Helical" evidence="3">
    <location>
        <begin position="372"/>
        <end position="399"/>
    </location>
</feature>
<keyword evidence="3" id="KW-0472">Membrane</keyword>
<feature type="domain" description="ABC transporter" evidence="4">
    <location>
        <begin position="7"/>
        <end position="244"/>
    </location>
</feature>
<dbReference type="CDD" id="cd03216">
    <property type="entry name" value="ABC_Carb_Monos_I"/>
    <property type="match status" value="1"/>
</dbReference>
<sequence length="765" mass="85049">MERNNAIEFSNISKSFGSIKANRNVSFEVQKGTVHALIGENGAGKSTLMSILFGLYEPDDGIIRVNNKEVLIKGPNDANRLGIGMVHQHFKLVDVYTNLENIVLGDEDYNKTTRVIDYKPAIKKIKTIQEMFDLHFDLNKLTGKETVATQQKVEIMKMLYRDSEILIFDEPTAVLTDQEIQGLLNTFKLFREQGKTILFISHKLAEIKEVADNTTILRHGEVKGNFKVADVSIEEMANRMVGGEVEIARNEYSDTSENEVIFSLKNVSTDGEKPLKNVSLDIRAGEIVAIAGVEGNGQRDLEYVVSGMIKPTQGEVSFKRTKLVTDKYKSLKRSVLTRNISLLIGSGILFIIGALLLWAALSNTWADLKIDIRYILGIIAGFAILFGFILVGVVLNSVFGAKLKSIKLRANSALSKQLTKNEIKFFKYATTFSFLLLLIALFLSLGVFALSSSLIGVAGVFGIVFFILFVITVIFATTRSKLFPSIEGKREDNALKNQRTWQAGLTTTLSLIFVFAAFVFSLLTGADLTTISGFITALVVFVLLTLGLVFFVISVTLFISVSAEKELFNPEKDKFITLNDLSVAEISKLGLSFIPSDRHKHGLVLDYNIKQNTTLRRLWDSKYNFLGIFKNKPIMDETKDIIEKYDVRGARGGYSTSRSLSGGNQQKFIVGREMNSPHDFILILQPTRGLDVGAIKNIHERILAEKKAGKAILLISYELDEVLALADKIAVLNTGEILTVQPAKDLTRTEIGIYMARKDNEKGEN</sequence>
<feature type="transmembrane region" description="Helical" evidence="3">
    <location>
        <begin position="535"/>
        <end position="559"/>
    </location>
</feature>
<feature type="domain" description="ABC transporter" evidence="4">
    <location>
        <begin position="255"/>
        <end position="759"/>
    </location>
</feature>
<feature type="transmembrane region" description="Helical" evidence="3">
    <location>
        <begin position="340"/>
        <end position="360"/>
    </location>
</feature>
<dbReference type="InterPro" id="IPR050107">
    <property type="entry name" value="ABC_carbohydrate_import_ATPase"/>
</dbReference>
<keyword evidence="1" id="KW-0547">Nucleotide-binding</keyword>
<keyword evidence="3" id="KW-1133">Transmembrane helix</keyword>
<dbReference type="GO" id="GO:0005524">
    <property type="term" value="F:ATP binding"/>
    <property type="evidence" value="ECO:0007669"/>
    <property type="project" value="UniProtKB-KW"/>
</dbReference>
<keyword evidence="2 5" id="KW-0067">ATP-binding</keyword>
<protein>
    <submittedName>
        <fullName evidence="5">ATP-binding cassette domain-containing protein</fullName>
    </submittedName>
</protein>
<dbReference type="AlphaFoldDB" id="A0A5B7XY01"/>
<evidence type="ECO:0000259" key="4">
    <source>
        <dbReference type="PROSITE" id="PS50893"/>
    </source>
</evidence>